<keyword evidence="3" id="KW-0159">Chromosome partition</keyword>
<keyword evidence="4" id="KW-0131">Cell cycle</keyword>
<evidence type="ECO:0008006" key="8">
    <source>
        <dbReference type="Google" id="ProtNLM"/>
    </source>
</evidence>
<dbReference type="NCBIfam" id="TIGR00281">
    <property type="entry name" value="SMC-Scp complex subunit ScpB"/>
    <property type="match status" value="1"/>
</dbReference>
<evidence type="ECO:0000313" key="7">
    <source>
        <dbReference type="Proteomes" id="UP000194360"/>
    </source>
</evidence>
<feature type="compositionally biased region" description="Pro residues" evidence="5">
    <location>
        <begin position="151"/>
        <end position="172"/>
    </location>
</feature>
<feature type="compositionally biased region" description="Basic and acidic residues" evidence="5">
    <location>
        <begin position="1"/>
        <end position="10"/>
    </location>
</feature>
<feature type="compositionally biased region" description="Pro residues" evidence="5">
    <location>
        <begin position="96"/>
        <end position="121"/>
    </location>
</feature>
<gene>
    <name evidence="6" type="ORF">BG845_06293</name>
</gene>
<dbReference type="Pfam" id="PF04079">
    <property type="entry name" value="SMC_ScpB"/>
    <property type="match status" value="1"/>
</dbReference>
<protein>
    <recommendedName>
        <fullName evidence="8">Segregation and condensation protein B</fullName>
    </recommendedName>
</protein>
<sequence>MAEPDDRPGSDDPEDPSELMRLIGRTVPRSPHAGAKRTAAEPMTEDGPGDPAAPSAAAPGPAAPSAAAVPPAVTQPDAALQDATRPRTVPADTALPEPPLPEPPLPEPPLPEPPLPEPAQPDVPAAAAPPAVPAPDASDSPAPGDLEAPAAPAPHTPAPHTPAPHTPAPHTPPPDDRSGAPAPPEAPEPPSGAAEPEEDPDEVHPGADEPSFAELADDTELEKTLEALLLVVDTPVDEESLATTLDQTPSRIRQTLNRMSLAYTADDRGIDLRRVGGGWRFYTRDRYAPYVEKLLLDGQRARLTRAALETLAVVAYRQPVTRARVAAVRGVNCDGVLRTLLTRGLVEEAGTEEHTGGTLFRTTELFLERLGLSSVQELPPLAPLLPDIDAIDDLES</sequence>
<dbReference type="InterPro" id="IPR036388">
    <property type="entry name" value="WH-like_DNA-bd_sf"/>
</dbReference>
<dbReference type="EMBL" id="MIGB01000057">
    <property type="protein sequence ID" value="OSY35136.1"/>
    <property type="molecule type" value="Genomic_DNA"/>
</dbReference>
<dbReference type="Proteomes" id="UP000194360">
    <property type="component" value="Unassembled WGS sequence"/>
</dbReference>
<dbReference type="GO" id="GO:0051301">
    <property type="term" value="P:cell division"/>
    <property type="evidence" value="ECO:0007669"/>
    <property type="project" value="UniProtKB-KW"/>
</dbReference>
<keyword evidence="2" id="KW-0132">Cell division</keyword>
<keyword evidence="1" id="KW-0963">Cytoplasm</keyword>
<feature type="compositionally biased region" description="Low complexity" evidence="5">
    <location>
        <begin position="49"/>
        <end position="79"/>
    </location>
</feature>
<evidence type="ECO:0000313" key="6">
    <source>
        <dbReference type="EMBL" id="OSY35136.1"/>
    </source>
</evidence>
<dbReference type="AlphaFoldDB" id="A0A1Y2MIP3"/>
<comment type="caution">
    <text evidence="6">The sequence shown here is derived from an EMBL/GenBank/DDBJ whole genome shotgun (WGS) entry which is preliminary data.</text>
</comment>
<name>A0A1Y2MIP3_PSEAH</name>
<evidence type="ECO:0000256" key="1">
    <source>
        <dbReference type="ARBA" id="ARBA00022490"/>
    </source>
</evidence>
<feature type="compositionally biased region" description="Pro residues" evidence="5">
    <location>
        <begin position="181"/>
        <end position="190"/>
    </location>
</feature>
<organism evidence="6 7">
    <name type="scientific">Pseudonocardia autotrophica</name>
    <name type="common">Amycolata autotrophica</name>
    <name type="synonym">Nocardia autotrophica</name>
    <dbReference type="NCBI Taxonomy" id="2074"/>
    <lineage>
        <taxon>Bacteria</taxon>
        <taxon>Bacillati</taxon>
        <taxon>Actinomycetota</taxon>
        <taxon>Actinomycetes</taxon>
        <taxon>Pseudonocardiales</taxon>
        <taxon>Pseudonocardiaceae</taxon>
        <taxon>Pseudonocardia</taxon>
    </lineage>
</organism>
<evidence type="ECO:0000256" key="2">
    <source>
        <dbReference type="ARBA" id="ARBA00022618"/>
    </source>
</evidence>
<dbReference type="GO" id="GO:0051304">
    <property type="term" value="P:chromosome separation"/>
    <property type="evidence" value="ECO:0007669"/>
    <property type="project" value="InterPro"/>
</dbReference>
<dbReference type="PANTHER" id="PTHR34298:SF2">
    <property type="entry name" value="SEGREGATION AND CONDENSATION PROTEIN B"/>
    <property type="match status" value="1"/>
</dbReference>
<dbReference type="SUPFAM" id="SSF46785">
    <property type="entry name" value="Winged helix' DNA-binding domain"/>
    <property type="match status" value="2"/>
</dbReference>
<dbReference type="STRING" id="2074.BG845_06293"/>
<evidence type="ECO:0000256" key="4">
    <source>
        <dbReference type="ARBA" id="ARBA00023306"/>
    </source>
</evidence>
<keyword evidence="7" id="KW-1185">Reference proteome</keyword>
<feature type="region of interest" description="Disordered" evidence="5">
    <location>
        <begin position="1"/>
        <end position="210"/>
    </location>
</feature>
<dbReference type="Gene3D" id="1.10.10.10">
    <property type="entry name" value="Winged helix-like DNA-binding domain superfamily/Winged helix DNA-binding domain"/>
    <property type="match status" value="2"/>
</dbReference>
<reference evidence="6 7" key="1">
    <citation type="submission" date="2016-09" db="EMBL/GenBank/DDBJ databases">
        <title>Pseudonocardia autotrophica DSM535, a candidate organism with high potential of specific P450 cytochromes.</title>
        <authorList>
            <person name="Grumaz C."/>
            <person name="Vainshtein Y."/>
            <person name="Kirstahler P."/>
            <person name="Sohn K."/>
        </authorList>
    </citation>
    <scope>NUCLEOTIDE SEQUENCE [LARGE SCALE GENOMIC DNA]</scope>
    <source>
        <strain evidence="6 7">DSM 535</strain>
    </source>
</reference>
<feature type="compositionally biased region" description="Low complexity" evidence="5">
    <location>
        <begin position="122"/>
        <end position="143"/>
    </location>
</feature>
<proteinExistence type="predicted"/>
<dbReference type="InterPro" id="IPR005234">
    <property type="entry name" value="ScpB_csome_segregation"/>
</dbReference>
<dbReference type="InterPro" id="IPR036390">
    <property type="entry name" value="WH_DNA-bd_sf"/>
</dbReference>
<evidence type="ECO:0000256" key="3">
    <source>
        <dbReference type="ARBA" id="ARBA00022829"/>
    </source>
</evidence>
<evidence type="ECO:0000256" key="5">
    <source>
        <dbReference type="SAM" id="MobiDB-lite"/>
    </source>
</evidence>
<dbReference type="PANTHER" id="PTHR34298">
    <property type="entry name" value="SEGREGATION AND CONDENSATION PROTEIN B"/>
    <property type="match status" value="1"/>
</dbReference>
<accession>A0A1Y2MIP3</accession>